<keyword evidence="9" id="KW-0472">Membrane</keyword>
<comment type="subcellular location">
    <subcellularLocation>
        <location evidence="1">Cell membrane</location>
        <topology evidence="1">Peripheral membrane protein</topology>
    </subcellularLocation>
</comment>
<keyword evidence="7 13" id="KW-0067">ATP-binding</keyword>
<proteinExistence type="inferred from homology"/>
<dbReference type="PROSITE" id="PS50893">
    <property type="entry name" value="ABC_TRANSPORTER_2"/>
    <property type="match status" value="2"/>
</dbReference>
<feature type="domain" description="ABC transporter" evidence="12">
    <location>
        <begin position="289"/>
        <end position="504"/>
    </location>
</feature>
<dbReference type="InterPro" id="IPR015856">
    <property type="entry name" value="ABC_transpr_CbiO/EcfA_su"/>
</dbReference>
<evidence type="ECO:0000313" key="13">
    <source>
        <dbReference type="EMBL" id="SFO98836.1"/>
    </source>
</evidence>
<keyword evidence="5" id="KW-0677">Repeat</keyword>
<accession>A0A662ZF69</accession>
<keyword evidence="14" id="KW-1185">Reference proteome</keyword>
<dbReference type="InterPro" id="IPR027417">
    <property type="entry name" value="P-loop_NTPase"/>
</dbReference>
<dbReference type="OrthoDB" id="501320at2"/>
<dbReference type="SUPFAM" id="SSF52540">
    <property type="entry name" value="P-loop containing nucleoside triphosphate hydrolases"/>
    <property type="match status" value="2"/>
</dbReference>
<protein>
    <submittedName>
        <fullName evidence="13">Energy-coupling factor transport system ATP-binding protein</fullName>
    </submittedName>
</protein>
<reference evidence="13 14" key="1">
    <citation type="submission" date="2016-10" db="EMBL/GenBank/DDBJ databases">
        <authorList>
            <person name="Varghese N."/>
            <person name="Submissions S."/>
        </authorList>
    </citation>
    <scope>NUCLEOTIDE SEQUENCE [LARGE SCALE GENOMIC DNA]</scope>
    <source>
        <strain evidence="13 14">DSM 1361</strain>
    </source>
</reference>
<evidence type="ECO:0000256" key="10">
    <source>
        <dbReference type="ARBA" id="ARBA00025157"/>
    </source>
</evidence>
<organism evidence="13 14">
    <name type="scientific">Ruminobacter amylophilus</name>
    <dbReference type="NCBI Taxonomy" id="867"/>
    <lineage>
        <taxon>Bacteria</taxon>
        <taxon>Pseudomonadati</taxon>
        <taxon>Pseudomonadota</taxon>
        <taxon>Gammaproteobacteria</taxon>
        <taxon>Aeromonadales</taxon>
        <taxon>Succinivibrionaceae</taxon>
        <taxon>Ruminobacter</taxon>
    </lineage>
</organism>
<comment type="function">
    <text evidence="10">Probably part of an ABC transporter complex. Responsible for energy coupling to the transport system.</text>
</comment>
<dbReference type="InterPro" id="IPR017871">
    <property type="entry name" value="ABC_transporter-like_CS"/>
</dbReference>
<dbReference type="InterPro" id="IPR003439">
    <property type="entry name" value="ABC_transporter-like_ATP-bd"/>
</dbReference>
<dbReference type="PANTHER" id="PTHR43553:SF23">
    <property type="entry name" value="ABC TRANSPORTER ATP-BINDING COMPONENT"/>
    <property type="match status" value="1"/>
</dbReference>
<evidence type="ECO:0000256" key="3">
    <source>
        <dbReference type="ARBA" id="ARBA00022448"/>
    </source>
</evidence>
<dbReference type="CDD" id="cd03225">
    <property type="entry name" value="ABC_cobalt_CbiO_domain1"/>
    <property type="match status" value="1"/>
</dbReference>
<keyword evidence="3" id="KW-0813">Transport</keyword>
<keyword evidence="6" id="KW-0547">Nucleotide-binding</keyword>
<comment type="similarity">
    <text evidence="2">Belongs to the ABC transporter superfamily.</text>
</comment>
<evidence type="ECO:0000256" key="11">
    <source>
        <dbReference type="SAM" id="MobiDB-lite"/>
    </source>
</evidence>
<evidence type="ECO:0000256" key="1">
    <source>
        <dbReference type="ARBA" id="ARBA00004202"/>
    </source>
</evidence>
<evidence type="ECO:0000256" key="4">
    <source>
        <dbReference type="ARBA" id="ARBA00022475"/>
    </source>
</evidence>
<keyword evidence="8" id="KW-1278">Translocase</keyword>
<dbReference type="Proteomes" id="UP000243745">
    <property type="component" value="Unassembled WGS sequence"/>
</dbReference>
<dbReference type="GO" id="GO:0016887">
    <property type="term" value="F:ATP hydrolysis activity"/>
    <property type="evidence" value="ECO:0007669"/>
    <property type="project" value="InterPro"/>
</dbReference>
<dbReference type="Pfam" id="PF00005">
    <property type="entry name" value="ABC_tran"/>
    <property type="match status" value="2"/>
</dbReference>
<evidence type="ECO:0000259" key="12">
    <source>
        <dbReference type="PROSITE" id="PS50893"/>
    </source>
</evidence>
<dbReference type="InterPro" id="IPR003593">
    <property type="entry name" value="AAA+_ATPase"/>
</dbReference>
<evidence type="ECO:0000256" key="7">
    <source>
        <dbReference type="ARBA" id="ARBA00022840"/>
    </source>
</evidence>
<dbReference type="GO" id="GO:0005524">
    <property type="term" value="F:ATP binding"/>
    <property type="evidence" value="ECO:0007669"/>
    <property type="project" value="UniProtKB-KW"/>
</dbReference>
<evidence type="ECO:0000256" key="2">
    <source>
        <dbReference type="ARBA" id="ARBA00005417"/>
    </source>
</evidence>
<keyword evidence="4" id="KW-1003">Cell membrane</keyword>
<feature type="compositionally biased region" description="Basic and acidic residues" evidence="11">
    <location>
        <begin position="22"/>
        <end position="36"/>
    </location>
</feature>
<dbReference type="AlphaFoldDB" id="A0A662ZF69"/>
<sequence>MLKLDNVTFSYASPAENLTESVHPRNGEASDPENSREGVQVLKNVSLEVKKGELVILTGPSGCGKTTVLRLFNGLIPEYFGGTVEGKVEIDGRDAGRMKVSEISLIAGTVFQNPRSQFFNADSTGEMAFACENRGMDPDEIERRILRTGEKLGMKKLLGRSLFRLSGGERQKIACGSVDVCGSEVILLDEPSANLDYAASESLHDLIKTWKNEGKTILVSEHRLAYLADLADRIVIMNKGIITGELNQEQLRRLSSRELGTMGLRGCVPEAPESIPLPDVQPEDEVMTLRNFDFRYGCGIFSGKKNSETFHYDDIRIAVNRITAVTGCNGVGKTTFLNCLCGMEKKCRGTVVHGTEKYDGPARLNRFFMVMQDVNHQLFAESVEEELMLCMVNSNSGREEKEARAGEILRKLDLYEFRQAHPMSLSGGQKQRVAIACALCSDREFLLFDEPTSGLDYGHMLSVAGLLKDLRDMGKTVIVVTHDSELIRSCCDRMVRISGEKVSA</sequence>
<feature type="domain" description="ABC transporter" evidence="12">
    <location>
        <begin position="2"/>
        <end position="264"/>
    </location>
</feature>
<dbReference type="Gene3D" id="3.40.50.300">
    <property type="entry name" value="P-loop containing nucleotide triphosphate hydrolases"/>
    <property type="match status" value="2"/>
</dbReference>
<dbReference type="EMBL" id="FOXF01000001">
    <property type="protein sequence ID" value="SFO98836.1"/>
    <property type="molecule type" value="Genomic_DNA"/>
</dbReference>
<dbReference type="GO" id="GO:0043190">
    <property type="term" value="C:ATP-binding cassette (ABC) transporter complex"/>
    <property type="evidence" value="ECO:0007669"/>
    <property type="project" value="TreeGrafter"/>
</dbReference>
<feature type="region of interest" description="Disordered" evidence="11">
    <location>
        <begin position="18"/>
        <end position="38"/>
    </location>
</feature>
<dbReference type="PROSITE" id="PS00211">
    <property type="entry name" value="ABC_TRANSPORTER_1"/>
    <property type="match status" value="1"/>
</dbReference>
<evidence type="ECO:0000256" key="9">
    <source>
        <dbReference type="ARBA" id="ARBA00023136"/>
    </source>
</evidence>
<evidence type="ECO:0000256" key="8">
    <source>
        <dbReference type="ARBA" id="ARBA00022967"/>
    </source>
</evidence>
<evidence type="ECO:0000256" key="5">
    <source>
        <dbReference type="ARBA" id="ARBA00022737"/>
    </source>
</evidence>
<dbReference type="RefSeq" id="WP_093139930.1">
    <property type="nucleotide sequence ID" value="NZ_FOXF01000001.1"/>
</dbReference>
<dbReference type="GO" id="GO:0042626">
    <property type="term" value="F:ATPase-coupled transmembrane transporter activity"/>
    <property type="evidence" value="ECO:0007669"/>
    <property type="project" value="TreeGrafter"/>
</dbReference>
<dbReference type="SMART" id="SM00382">
    <property type="entry name" value="AAA"/>
    <property type="match status" value="2"/>
</dbReference>
<dbReference type="InterPro" id="IPR050095">
    <property type="entry name" value="ECF_ABC_transporter_ATP-bd"/>
</dbReference>
<gene>
    <name evidence="13" type="ORF">SAMN02910344_00114</name>
</gene>
<name>A0A662ZF69_9GAMM</name>
<evidence type="ECO:0000256" key="6">
    <source>
        <dbReference type="ARBA" id="ARBA00022741"/>
    </source>
</evidence>
<dbReference type="PANTHER" id="PTHR43553">
    <property type="entry name" value="HEAVY METAL TRANSPORTER"/>
    <property type="match status" value="1"/>
</dbReference>
<evidence type="ECO:0000313" key="14">
    <source>
        <dbReference type="Proteomes" id="UP000243745"/>
    </source>
</evidence>